<gene>
    <name evidence="1" type="ORF">JL102_22975</name>
</gene>
<comment type="caution">
    <text evidence="1">The sequence shown here is derived from an EMBL/GenBank/DDBJ whole genome shotgun (WGS) entry which is preliminary data.</text>
</comment>
<sequence length="552" mass="64582">MSNFWWPLDLSERAERIFEDTREYFEKERQQLDWESAKSVNHLSSRLMKTNLEEIIERDSLPNLCHIINGWGNAAVNNEHLLDYFEDFVHYDDKNRPHILQCLPEGDFHPWQSFAYSVMAGIDGGEKFGKRQHTLAEVAENSRYINHKDGEELGHLLFALSFLEDKKDIKPFEFRDRDNADLEELMEWATTTHVEGTFRVCRKFHLTEGLCAISTRINGFESYQEIAPYFLEGQLNMIYLLSIILDEAIKAIDEKHDIKEDSVAYELREVMAIRDYFENHLYYAGHIIELATFAHLLGFEMSNGHRNAIIKVINQLNTLFPKYIPSLSFSEAFLGIGHYRRSVTLLMEILEREEKGEAMDWEMLKNYTVDFNKLQPISFTEQEIEESERLVGLKVFKLSAPSEATNDYLQEIIDEYEELSPSKEFMLRSKFPHFRRVLPKGWPRSVHFELLDYESSSEKIGLEFHLESEEVKFLQASLGELKDVLSEEFSEYEVIEDHDWYHGKGRVKIDLPYNAGADTTAKAFLKFVEVSYPLIQQKLENHFSQLQEAAVS</sequence>
<organism evidence="1 2">
    <name type="scientific">Fulvivirga sediminis</name>
    <dbReference type="NCBI Taxonomy" id="2803949"/>
    <lineage>
        <taxon>Bacteria</taxon>
        <taxon>Pseudomonadati</taxon>
        <taxon>Bacteroidota</taxon>
        <taxon>Cytophagia</taxon>
        <taxon>Cytophagales</taxon>
        <taxon>Fulvivirgaceae</taxon>
        <taxon>Fulvivirga</taxon>
    </lineage>
</organism>
<accession>A0A937FE07</accession>
<keyword evidence="2" id="KW-1185">Reference proteome</keyword>
<proteinExistence type="predicted"/>
<reference evidence="1" key="1">
    <citation type="submission" date="2021-01" db="EMBL/GenBank/DDBJ databases">
        <title>Fulvivirga kasyanovii gen. nov., sp nov., a novel member of the phylum Bacteroidetes isolated from seawater in a mussel farm.</title>
        <authorList>
            <person name="Zhao L.-H."/>
            <person name="Wang Z.-J."/>
        </authorList>
    </citation>
    <scope>NUCLEOTIDE SEQUENCE</scope>
    <source>
        <strain evidence="1">2943</strain>
    </source>
</reference>
<dbReference type="Proteomes" id="UP000659388">
    <property type="component" value="Unassembled WGS sequence"/>
</dbReference>
<dbReference type="RefSeq" id="WP_202246823.1">
    <property type="nucleotide sequence ID" value="NZ_JAESIY010000024.1"/>
</dbReference>
<dbReference type="AlphaFoldDB" id="A0A937FE07"/>
<dbReference type="EMBL" id="JAESIY010000024">
    <property type="protein sequence ID" value="MBL3659029.1"/>
    <property type="molecule type" value="Genomic_DNA"/>
</dbReference>
<evidence type="ECO:0000313" key="2">
    <source>
        <dbReference type="Proteomes" id="UP000659388"/>
    </source>
</evidence>
<evidence type="ECO:0000313" key="1">
    <source>
        <dbReference type="EMBL" id="MBL3659029.1"/>
    </source>
</evidence>
<name>A0A937FE07_9BACT</name>
<protein>
    <submittedName>
        <fullName evidence="1">Uncharacterized protein</fullName>
    </submittedName>
</protein>